<keyword evidence="3" id="KW-1185">Reference proteome</keyword>
<evidence type="ECO:0000256" key="1">
    <source>
        <dbReference type="SAM" id="SignalP"/>
    </source>
</evidence>
<dbReference type="Proteomes" id="UP000317429">
    <property type="component" value="Chromosome"/>
</dbReference>
<dbReference type="EMBL" id="CP036291">
    <property type="protein sequence ID" value="QDU87619.1"/>
    <property type="molecule type" value="Genomic_DNA"/>
</dbReference>
<gene>
    <name evidence="2" type="ORF">Pla175_09840</name>
</gene>
<evidence type="ECO:0000313" key="3">
    <source>
        <dbReference type="Proteomes" id="UP000317429"/>
    </source>
</evidence>
<dbReference type="KEGG" id="pnd:Pla175_09840"/>
<protein>
    <submittedName>
        <fullName evidence="2">Glycosyl hydrolases family 43</fullName>
    </submittedName>
</protein>
<dbReference type="SUPFAM" id="SSF75005">
    <property type="entry name" value="Arabinanase/levansucrase/invertase"/>
    <property type="match status" value="1"/>
</dbReference>
<keyword evidence="1" id="KW-0732">Signal</keyword>
<dbReference type="InterPro" id="IPR023296">
    <property type="entry name" value="Glyco_hydro_beta-prop_sf"/>
</dbReference>
<reference evidence="2 3" key="1">
    <citation type="submission" date="2019-02" db="EMBL/GenBank/DDBJ databases">
        <title>Deep-cultivation of Planctomycetes and their phenomic and genomic characterization uncovers novel biology.</title>
        <authorList>
            <person name="Wiegand S."/>
            <person name="Jogler M."/>
            <person name="Boedeker C."/>
            <person name="Pinto D."/>
            <person name="Vollmers J."/>
            <person name="Rivas-Marin E."/>
            <person name="Kohn T."/>
            <person name="Peeters S.H."/>
            <person name="Heuer A."/>
            <person name="Rast P."/>
            <person name="Oberbeckmann S."/>
            <person name="Bunk B."/>
            <person name="Jeske O."/>
            <person name="Meyerdierks A."/>
            <person name="Storesund J.E."/>
            <person name="Kallscheuer N."/>
            <person name="Luecker S."/>
            <person name="Lage O.M."/>
            <person name="Pohl T."/>
            <person name="Merkel B.J."/>
            <person name="Hornburger P."/>
            <person name="Mueller R.-W."/>
            <person name="Bruemmer F."/>
            <person name="Labrenz M."/>
            <person name="Spormann A.M."/>
            <person name="Op den Camp H."/>
            <person name="Overmann J."/>
            <person name="Amann R."/>
            <person name="Jetten M.S.M."/>
            <person name="Mascher T."/>
            <person name="Medema M.H."/>
            <person name="Devos D.P."/>
            <person name="Kaster A.-K."/>
            <person name="Ovreas L."/>
            <person name="Rohde M."/>
            <person name="Galperin M.Y."/>
            <person name="Jogler C."/>
        </authorList>
    </citation>
    <scope>NUCLEOTIDE SEQUENCE [LARGE SCALE GENOMIC DNA]</scope>
    <source>
        <strain evidence="2 3">Pla175</strain>
    </source>
</reference>
<name>A0A518D808_9BACT</name>
<evidence type="ECO:0000313" key="2">
    <source>
        <dbReference type="EMBL" id="QDU87619.1"/>
    </source>
</evidence>
<feature type="signal peptide" evidence="1">
    <location>
        <begin position="1"/>
        <end position="26"/>
    </location>
</feature>
<feature type="chain" id="PRO_5022132564" evidence="1">
    <location>
        <begin position="27"/>
        <end position="365"/>
    </location>
</feature>
<dbReference type="Gene3D" id="2.115.10.20">
    <property type="entry name" value="Glycosyl hydrolase domain, family 43"/>
    <property type="match status" value="1"/>
</dbReference>
<dbReference type="CDD" id="cd08994">
    <property type="entry name" value="GH43_62_32_68_117_130-like"/>
    <property type="match status" value="1"/>
</dbReference>
<dbReference type="GO" id="GO:0016787">
    <property type="term" value="F:hydrolase activity"/>
    <property type="evidence" value="ECO:0007669"/>
    <property type="project" value="UniProtKB-KW"/>
</dbReference>
<keyword evidence="2" id="KW-0378">Hydrolase</keyword>
<sequence precursor="true">MINSQHLAVTNYLVGALFCLSLSLTAASATELPDPGQRVWSDRLEFVGVAVEEPGYHVWGSSAVIGLEGKTHLFVSRWPITAGFGAWLTDCEVARYIGDRPEGPFTFCEVVLKGSGRETWDRGSPHNPTVHKVGDQYVLLYIANQGGNKKQRVASQRIGMVVADRPEGPWKKVGADGLILSIPEEPTVWSYGSTVGVNNPALLLHPDGRFFLYYKAMKLGDVRRMGVAVADNLEGPYVFHKDPLTSNRSEIEDGYAFVENGTICLLTTNNHAGTGYLWTSEDGIHFDEPLVGFEKIEKYVSPDLLKDATTHRGKKFERPQVLLQNGKPTHLYVASGVNLRGGRGTCSCVLRVHEGSSRSNVRSGE</sequence>
<organism evidence="2 3">
    <name type="scientific">Pirellulimonas nuda</name>
    <dbReference type="NCBI Taxonomy" id="2528009"/>
    <lineage>
        <taxon>Bacteria</taxon>
        <taxon>Pseudomonadati</taxon>
        <taxon>Planctomycetota</taxon>
        <taxon>Planctomycetia</taxon>
        <taxon>Pirellulales</taxon>
        <taxon>Lacipirellulaceae</taxon>
        <taxon>Pirellulimonas</taxon>
    </lineage>
</organism>
<accession>A0A518D808</accession>
<dbReference type="AlphaFoldDB" id="A0A518D808"/>
<proteinExistence type="predicted"/>